<feature type="compositionally biased region" description="Pro residues" evidence="1">
    <location>
        <begin position="116"/>
        <end position="134"/>
    </location>
</feature>
<sequence length="284" mass="30497">MAGFDAVAARLRRVLSETDLAVAELSGLADELAGLAPRAAVVLRGSAVADVAAVPALIERAVAELVSARGRYQDVNRRIHAYLAVHQVGGPADAGVGAVPPVRPPVVEESSGPPGGLEPPRPLDGSRPPRPPVVSAPRRPADTVTDDPATWPGVVREPPGDGSFTPEERAVAERLARLDPVEVVRHPESAERTPDALVDGRRVEFKTLLDADPDHRRVKNTLDRTVRRGGQADEVVIDARRTSLSSADAERGVHRFLRAPGNSRKLARISIWGAIFDFEWERTD</sequence>
<reference evidence="3 4" key="1">
    <citation type="submission" date="2017-07" db="EMBL/GenBank/DDBJ databases">
        <title>Complete genome sequence of Actinoalloteichus hoggarensis DSM 45943, type strain of Actinoalloteichus hoggarensis.</title>
        <authorList>
            <person name="Ruckert C."/>
            <person name="Nouioui I."/>
            <person name="Willmese J."/>
            <person name="van Wezel G."/>
            <person name="Klenk H.-P."/>
            <person name="Kalinowski J."/>
            <person name="Zotchev S.B."/>
        </authorList>
    </citation>
    <scope>NUCLEOTIDE SEQUENCE [LARGE SCALE GENOMIC DNA]</scope>
    <source>
        <strain evidence="3 4">DSM 45943</strain>
    </source>
</reference>
<dbReference type="InterPro" id="IPR040559">
    <property type="entry name" value="CdiA_C"/>
</dbReference>
<dbReference type="KEGG" id="ahg:AHOG_24235"/>
<accession>A0A221WA03</accession>
<feature type="region of interest" description="Disordered" evidence="1">
    <location>
        <begin position="95"/>
        <end position="164"/>
    </location>
</feature>
<dbReference type="AlphaFoldDB" id="A0A221WA03"/>
<dbReference type="RefSeq" id="WP_093943406.1">
    <property type="nucleotide sequence ID" value="NZ_CP022521.1"/>
</dbReference>
<evidence type="ECO:0000256" key="1">
    <source>
        <dbReference type="SAM" id="MobiDB-lite"/>
    </source>
</evidence>
<proteinExistence type="predicted"/>
<dbReference type="Proteomes" id="UP000204221">
    <property type="component" value="Chromosome"/>
</dbReference>
<protein>
    <recommendedName>
        <fullName evidence="2">tRNA nuclease CdiA C-terminal domain-containing protein</fullName>
    </recommendedName>
</protein>
<evidence type="ECO:0000313" key="3">
    <source>
        <dbReference type="EMBL" id="ASO22453.1"/>
    </source>
</evidence>
<evidence type="ECO:0000259" key="2">
    <source>
        <dbReference type="Pfam" id="PF18451"/>
    </source>
</evidence>
<gene>
    <name evidence="3" type="ORF">AHOG_24235</name>
</gene>
<feature type="compositionally biased region" description="Low complexity" evidence="1">
    <location>
        <begin position="95"/>
        <end position="112"/>
    </location>
</feature>
<keyword evidence="4" id="KW-1185">Reference proteome</keyword>
<dbReference type="OrthoDB" id="4619726at2"/>
<name>A0A221WA03_9PSEU</name>
<feature type="domain" description="tRNA nuclease CdiA C-terminal" evidence="2">
    <location>
        <begin position="192"/>
        <end position="272"/>
    </location>
</feature>
<organism evidence="3 4">
    <name type="scientific">Actinoalloteichus hoggarensis</name>
    <dbReference type="NCBI Taxonomy" id="1470176"/>
    <lineage>
        <taxon>Bacteria</taxon>
        <taxon>Bacillati</taxon>
        <taxon>Actinomycetota</taxon>
        <taxon>Actinomycetes</taxon>
        <taxon>Pseudonocardiales</taxon>
        <taxon>Pseudonocardiaceae</taxon>
        <taxon>Actinoalloteichus</taxon>
    </lineage>
</organism>
<dbReference type="Pfam" id="PF18451">
    <property type="entry name" value="CdiA_C"/>
    <property type="match status" value="1"/>
</dbReference>
<dbReference type="Gene3D" id="3.40.1350.120">
    <property type="match status" value="1"/>
</dbReference>
<evidence type="ECO:0000313" key="4">
    <source>
        <dbReference type="Proteomes" id="UP000204221"/>
    </source>
</evidence>
<dbReference type="EMBL" id="CP022521">
    <property type="protein sequence ID" value="ASO22453.1"/>
    <property type="molecule type" value="Genomic_DNA"/>
</dbReference>